<comment type="caution">
    <text evidence="2">The sequence shown here is derived from an EMBL/GenBank/DDBJ whole genome shotgun (WGS) entry which is preliminary data.</text>
</comment>
<dbReference type="HOGENOM" id="CLU_1781289_0_0_7"/>
<keyword evidence="3" id="KW-1185">Reference proteome</keyword>
<name>W4L2B8_9BACT</name>
<dbReference type="EMBL" id="AZHX01003005">
    <property type="protein sequence ID" value="ETW92233.1"/>
    <property type="molecule type" value="Genomic_DNA"/>
</dbReference>
<protein>
    <recommendedName>
        <fullName evidence="4">DUF1214 domain-containing protein</fullName>
    </recommendedName>
</protein>
<evidence type="ECO:0008006" key="4">
    <source>
        <dbReference type="Google" id="ProtNLM"/>
    </source>
</evidence>
<feature type="region of interest" description="Disordered" evidence="1">
    <location>
        <begin position="115"/>
        <end position="145"/>
    </location>
</feature>
<feature type="compositionally biased region" description="Polar residues" evidence="1">
    <location>
        <begin position="115"/>
        <end position="131"/>
    </location>
</feature>
<dbReference type="AlphaFoldDB" id="W4L2B8"/>
<sequence>TQIFQDPTLGQFVILSGSYETHENGNTDPFVLQIFSSGNECVRLEVIRQGTDLEMTLISPQGAIWQDDDGGVDTQPLIKAITNVRGWYPLVLSQFAGAPANADFDLQYGRFASNSAQCSPPTTPRTNNAKSDTGAAGGLSNPNSD</sequence>
<evidence type="ECO:0000256" key="1">
    <source>
        <dbReference type="SAM" id="MobiDB-lite"/>
    </source>
</evidence>
<evidence type="ECO:0000313" key="2">
    <source>
        <dbReference type="EMBL" id="ETW92233.1"/>
    </source>
</evidence>
<evidence type="ECO:0000313" key="3">
    <source>
        <dbReference type="Proteomes" id="UP000019140"/>
    </source>
</evidence>
<accession>W4L2B8</accession>
<gene>
    <name evidence="2" type="ORF">ETSY2_54040</name>
</gene>
<dbReference type="Proteomes" id="UP000019140">
    <property type="component" value="Unassembled WGS sequence"/>
</dbReference>
<reference evidence="2 3" key="1">
    <citation type="journal article" date="2014" name="Nature">
        <title>An environmental bacterial taxon with a large and distinct metabolic repertoire.</title>
        <authorList>
            <person name="Wilson M.C."/>
            <person name="Mori T."/>
            <person name="Ruckert C."/>
            <person name="Uria A.R."/>
            <person name="Helf M.J."/>
            <person name="Takada K."/>
            <person name="Gernert C."/>
            <person name="Steffens U.A."/>
            <person name="Heycke N."/>
            <person name="Schmitt S."/>
            <person name="Rinke C."/>
            <person name="Helfrich E.J."/>
            <person name="Brachmann A.O."/>
            <person name="Gurgui C."/>
            <person name="Wakimoto T."/>
            <person name="Kracht M."/>
            <person name="Crusemann M."/>
            <person name="Hentschel U."/>
            <person name="Abe I."/>
            <person name="Matsunaga S."/>
            <person name="Kalinowski J."/>
            <person name="Takeyama H."/>
            <person name="Piel J."/>
        </authorList>
    </citation>
    <scope>NUCLEOTIDE SEQUENCE [LARGE SCALE GENOMIC DNA]</scope>
    <source>
        <strain evidence="3">TSY2</strain>
    </source>
</reference>
<organism evidence="2 3">
    <name type="scientific">Candidatus Entotheonella gemina</name>
    <dbReference type="NCBI Taxonomy" id="1429439"/>
    <lineage>
        <taxon>Bacteria</taxon>
        <taxon>Pseudomonadati</taxon>
        <taxon>Nitrospinota/Tectimicrobiota group</taxon>
        <taxon>Candidatus Tectimicrobiota</taxon>
        <taxon>Candidatus Entotheonellia</taxon>
        <taxon>Candidatus Entotheonellales</taxon>
        <taxon>Candidatus Entotheonellaceae</taxon>
        <taxon>Candidatus Entotheonella</taxon>
    </lineage>
</organism>
<feature type="non-terminal residue" evidence="2">
    <location>
        <position position="1"/>
    </location>
</feature>
<proteinExistence type="predicted"/>